<dbReference type="InterPro" id="IPR003692">
    <property type="entry name" value="Hydantoinase_B"/>
</dbReference>
<proteinExistence type="predicted"/>
<dbReference type="EMBL" id="JACIJM010000004">
    <property type="protein sequence ID" value="MBB5722236.1"/>
    <property type="molecule type" value="Genomic_DNA"/>
</dbReference>
<name>A0A7W9BKX1_9RHOB</name>
<evidence type="ECO:0000313" key="3">
    <source>
        <dbReference type="Proteomes" id="UP000535415"/>
    </source>
</evidence>
<dbReference type="Proteomes" id="UP000535415">
    <property type="component" value="Unassembled WGS sequence"/>
</dbReference>
<dbReference type="PANTHER" id="PTHR11365">
    <property type="entry name" value="5-OXOPROLINASE RELATED"/>
    <property type="match status" value="1"/>
</dbReference>
<accession>A0A7W9BKX1</accession>
<dbReference type="EC" id="3.5.2.14" evidence="2"/>
<dbReference type="InterPro" id="IPR045079">
    <property type="entry name" value="Oxoprolinase-like"/>
</dbReference>
<sequence length="569" mass="60723">MAQEHSKVAYQVMWNRLISVVEEQAQALVRTAFSTSVREAGDLSAGVYDTHGNMLAQAVTGTPGHVNAMADAVAHFIRRIGRENICDGDVYITNDPWEGTGHLHDITMVTPSFHQGALVGFFACTAHVVDIGGRGLGADAQSVYEEGLYIPIMKFAHKGTVDETLVRIMRGNVREPDQLIGDVYALATCNEIGHRRLVEMMTEFALDDLDGIADFILENSRRATIEAIAALPRMSADGDMTVDGFDTPITLKVKVTVHEDRIVSDFTGSSGLDKKGINCPLVYAKAYACYALKVAIAPEIPNNAASLAPFEIVAPVDTIVNAVHPAPVALRHIVGHFVPDTVYAAFDKIVPGLVPAEGAGCLCNFQVSLRPRTDAPAPANARRSEVLTFNSGGSGARPAFDGLNATAFPSGVMTMPIEATEHAGPVIIWRKELRPDSGGAGKTRGGLGQYMEVGAMDGHEFDFQAMLDRVDHPARGRRGGMAGAKTTIAQDDGTTMNGKGKQFVPHGRKVLMAFPGGAGYGAASDRPKDLVLRDLARGYISAQAAARDYNLTADEIKTVQDAVAKGEIA</sequence>
<dbReference type="AlphaFoldDB" id="A0A7W9BKX1"/>
<dbReference type="PANTHER" id="PTHR11365:SF23">
    <property type="entry name" value="HYPOTHETICAL 5-OXOPROLINASE (EUROFUNG)-RELATED"/>
    <property type="match status" value="1"/>
</dbReference>
<dbReference type="Pfam" id="PF02538">
    <property type="entry name" value="Hydantoinase_B"/>
    <property type="match status" value="1"/>
</dbReference>
<protein>
    <submittedName>
        <fullName evidence="2">N-methylhydantoinase B</fullName>
        <ecNumber evidence="2">3.5.2.14</ecNumber>
    </submittedName>
</protein>
<dbReference type="GO" id="GO:0047423">
    <property type="term" value="F:N-methylhydantoinase (ATP-hydrolyzing) activity"/>
    <property type="evidence" value="ECO:0007669"/>
    <property type="project" value="UniProtKB-EC"/>
</dbReference>
<dbReference type="GO" id="GO:0006749">
    <property type="term" value="P:glutathione metabolic process"/>
    <property type="evidence" value="ECO:0007669"/>
    <property type="project" value="TreeGrafter"/>
</dbReference>
<evidence type="ECO:0000313" key="2">
    <source>
        <dbReference type="EMBL" id="MBB5722236.1"/>
    </source>
</evidence>
<dbReference type="RefSeq" id="WP_183528285.1">
    <property type="nucleotide sequence ID" value="NZ_JACIJM010000004.1"/>
</dbReference>
<feature type="domain" description="Hydantoinase B/oxoprolinase" evidence="1">
    <location>
        <begin position="7"/>
        <end position="522"/>
    </location>
</feature>
<comment type="caution">
    <text evidence="2">The sequence shown here is derived from an EMBL/GenBank/DDBJ whole genome shotgun (WGS) entry which is preliminary data.</text>
</comment>
<reference evidence="2 3" key="1">
    <citation type="submission" date="2020-08" db="EMBL/GenBank/DDBJ databases">
        <title>Genomic Encyclopedia of Type Strains, Phase IV (KMG-IV): sequencing the most valuable type-strain genomes for metagenomic binning, comparative biology and taxonomic classification.</title>
        <authorList>
            <person name="Goeker M."/>
        </authorList>
    </citation>
    <scope>NUCLEOTIDE SEQUENCE [LARGE SCALE GENOMIC DNA]</scope>
    <source>
        <strain evidence="2 3">DSM 101064</strain>
    </source>
</reference>
<evidence type="ECO:0000259" key="1">
    <source>
        <dbReference type="Pfam" id="PF02538"/>
    </source>
</evidence>
<organism evidence="2 3">
    <name type="scientific">Yoonia ponticola</name>
    <dbReference type="NCBI Taxonomy" id="1524255"/>
    <lineage>
        <taxon>Bacteria</taxon>
        <taxon>Pseudomonadati</taxon>
        <taxon>Pseudomonadota</taxon>
        <taxon>Alphaproteobacteria</taxon>
        <taxon>Rhodobacterales</taxon>
        <taxon>Paracoccaceae</taxon>
        <taxon>Yoonia</taxon>
    </lineage>
</organism>
<gene>
    <name evidence="2" type="ORF">FHS72_001860</name>
</gene>
<keyword evidence="3" id="KW-1185">Reference proteome</keyword>
<dbReference type="GO" id="GO:0005829">
    <property type="term" value="C:cytosol"/>
    <property type="evidence" value="ECO:0007669"/>
    <property type="project" value="TreeGrafter"/>
</dbReference>
<keyword evidence="2" id="KW-0378">Hydrolase</keyword>
<dbReference type="GO" id="GO:0017168">
    <property type="term" value="F:5-oxoprolinase (ATP-hydrolyzing) activity"/>
    <property type="evidence" value="ECO:0007669"/>
    <property type="project" value="TreeGrafter"/>
</dbReference>